<evidence type="ECO:0000256" key="21">
    <source>
        <dbReference type="ARBA" id="ARBA00047969"/>
    </source>
</evidence>
<evidence type="ECO:0000313" key="26">
    <source>
        <dbReference type="Proteomes" id="UP001238088"/>
    </source>
</evidence>
<evidence type="ECO:0000256" key="18">
    <source>
        <dbReference type="ARBA" id="ARBA00043210"/>
    </source>
</evidence>
<keyword evidence="11" id="KW-0472">Membrane</keyword>
<evidence type="ECO:0000256" key="23">
    <source>
        <dbReference type="ARBA" id="ARBA00048180"/>
    </source>
</evidence>
<keyword evidence="4" id="KW-1003">Cell membrane</keyword>
<dbReference type="EC" id="3.1.2.2" evidence="16"/>
<dbReference type="CDD" id="cd03443">
    <property type="entry name" value="PaaI_thioesterase"/>
    <property type="match status" value="1"/>
</dbReference>
<comment type="subcellular location">
    <subcellularLocation>
        <location evidence="3">Cell projection</location>
        <location evidence="3">Ruffle membrane</location>
    </subcellularLocation>
    <subcellularLocation>
        <location evidence="2">Cytoplasm</location>
    </subcellularLocation>
    <subcellularLocation>
        <location evidence="1">Membrane</location>
        <topology evidence="1">Peripheral membrane protein</topology>
    </subcellularLocation>
</comment>
<comment type="catalytic activity">
    <reaction evidence="20">
        <text>hexadecanoyl-CoA + H2O = hexadecanoate + CoA + H(+)</text>
        <dbReference type="Rhea" id="RHEA:16645"/>
        <dbReference type="ChEBI" id="CHEBI:7896"/>
        <dbReference type="ChEBI" id="CHEBI:15377"/>
        <dbReference type="ChEBI" id="CHEBI:15378"/>
        <dbReference type="ChEBI" id="CHEBI:57287"/>
        <dbReference type="ChEBI" id="CHEBI:57379"/>
        <dbReference type="EC" id="3.1.2.2"/>
    </reaction>
    <physiologicalReaction direction="left-to-right" evidence="20">
        <dbReference type="Rhea" id="RHEA:16646"/>
    </physiologicalReaction>
</comment>
<dbReference type="Pfam" id="PF03061">
    <property type="entry name" value="4HBT"/>
    <property type="match status" value="1"/>
</dbReference>
<dbReference type="InterPro" id="IPR003736">
    <property type="entry name" value="PAAI_dom"/>
</dbReference>
<dbReference type="NCBIfam" id="TIGR00369">
    <property type="entry name" value="unchar_dom_1"/>
    <property type="match status" value="1"/>
</dbReference>
<gene>
    <name evidence="25" type="ORF">J2S17_004290</name>
</gene>
<protein>
    <recommendedName>
        <fullName evidence="17">Acyl-coenzyme A thioesterase THEM4</fullName>
        <ecNumber evidence="16">3.1.2.2</ecNumber>
    </recommendedName>
    <alternativeName>
        <fullName evidence="18">Thioesterase superfamily member 4</fullName>
    </alternativeName>
</protein>
<evidence type="ECO:0000256" key="11">
    <source>
        <dbReference type="ARBA" id="ARBA00023136"/>
    </source>
</evidence>
<evidence type="ECO:0000256" key="7">
    <source>
        <dbReference type="ARBA" id="ARBA00022801"/>
    </source>
</evidence>
<keyword evidence="26" id="KW-1185">Reference proteome</keyword>
<dbReference type="EMBL" id="JAUSUB010000023">
    <property type="protein sequence ID" value="MDQ0272398.1"/>
    <property type="molecule type" value="Genomic_DNA"/>
</dbReference>
<evidence type="ECO:0000256" key="19">
    <source>
        <dbReference type="ARBA" id="ARBA00047588"/>
    </source>
</evidence>
<evidence type="ECO:0000256" key="13">
    <source>
        <dbReference type="ARBA" id="ARBA00035852"/>
    </source>
</evidence>
<dbReference type="SUPFAM" id="SSF54637">
    <property type="entry name" value="Thioesterase/thiol ester dehydrase-isomerase"/>
    <property type="match status" value="1"/>
</dbReference>
<evidence type="ECO:0000256" key="12">
    <source>
        <dbReference type="ARBA" id="ARBA00023273"/>
    </source>
</evidence>
<comment type="catalytic activity">
    <reaction evidence="19">
        <text>octanoyl-CoA + H2O = octanoate + CoA + H(+)</text>
        <dbReference type="Rhea" id="RHEA:30143"/>
        <dbReference type="ChEBI" id="CHEBI:15377"/>
        <dbReference type="ChEBI" id="CHEBI:15378"/>
        <dbReference type="ChEBI" id="CHEBI:25646"/>
        <dbReference type="ChEBI" id="CHEBI:57287"/>
        <dbReference type="ChEBI" id="CHEBI:57386"/>
    </reaction>
    <physiologicalReaction direction="left-to-right" evidence="19">
        <dbReference type="Rhea" id="RHEA:30144"/>
    </physiologicalReaction>
</comment>
<comment type="catalytic activity">
    <reaction evidence="23">
        <text>tetradecanoyl-CoA + H2O = tetradecanoate + CoA + H(+)</text>
        <dbReference type="Rhea" id="RHEA:40119"/>
        <dbReference type="ChEBI" id="CHEBI:15377"/>
        <dbReference type="ChEBI" id="CHEBI:15378"/>
        <dbReference type="ChEBI" id="CHEBI:30807"/>
        <dbReference type="ChEBI" id="CHEBI:57287"/>
        <dbReference type="ChEBI" id="CHEBI:57385"/>
    </reaction>
    <physiologicalReaction direction="left-to-right" evidence="23">
        <dbReference type="Rhea" id="RHEA:40120"/>
    </physiologicalReaction>
</comment>
<comment type="catalytic activity">
    <reaction evidence="14">
        <text>(9Z)-octadecenoyl-CoA + H2O = (9Z)-octadecenoate + CoA + H(+)</text>
        <dbReference type="Rhea" id="RHEA:40139"/>
        <dbReference type="ChEBI" id="CHEBI:15377"/>
        <dbReference type="ChEBI" id="CHEBI:15378"/>
        <dbReference type="ChEBI" id="CHEBI:30823"/>
        <dbReference type="ChEBI" id="CHEBI:57287"/>
        <dbReference type="ChEBI" id="CHEBI:57387"/>
    </reaction>
    <physiologicalReaction direction="left-to-right" evidence="14">
        <dbReference type="Rhea" id="RHEA:40140"/>
    </physiologicalReaction>
</comment>
<keyword evidence="9" id="KW-0809">Transit peptide</keyword>
<proteinExistence type="inferred from homology"/>
<dbReference type="Proteomes" id="UP001238088">
    <property type="component" value="Unassembled WGS sequence"/>
</dbReference>
<dbReference type="InterPro" id="IPR052365">
    <property type="entry name" value="THEM4/THEM5_acyl-CoA_thioest"/>
</dbReference>
<evidence type="ECO:0000313" key="25">
    <source>
        <dbReference type="EMBL" id="MDQ0272398.1"/>
    </source>
</evidence>
<comment type="catalytic activity">
    <reaction evidence="21">
        <text>decanoyl-CoA + H2O = decanoate + CoA + H(+)</text>
        <dbReference type="Rhea" id="RHEA:40059"/>
        <dbReference type="ChEBI" id="CHEBI:15377"/>
        <dbReference type="ChEBI" id="CHEBI:15378"/>
        <dbReference type="ChEBI" id="CHEBI:27689"/>
        <dbReference type="ChEBI" id="CHEBI:57287"/>
        <dbReference type="ChEBI" id="CHEBI:61430"/>
    </reaction>
    <physiologicalReaction direction="left-to-right" evidence="21">
        <dbReference type="Rhea" id="RHEA:40060"/>
    </physiologicalReaction>
</comment>
<evidence type="ECO:0000256" key="9">
    <source>
        <dbReference type="ARBA" id="ARBA00022946"/>
    </source>
</evidence>
<accession>A0ABU0AMB6</accession>
<sequence length="193" mass="21277">MNHFRNNFTQLSCYYSEGIFAITVKGDGVCLKEKEELKLLFNSLIDTGNEEELRILSGVLDGLKKKKDGMHASYIGGIFQMEDALYDGECELKIPLTPFVNNPLNIVHGGVIATMIDTAMGTLANQYLNEYEGAVTTQLNIHYLAPGKGSYLICKARIDHKGSKTLVLSADVYRDDGKKAAQASGSFFIVNKK</sequence>
<dbReference type="RefSeq" id="WP_307477716.1">
    <property type="nucleotide sequence ID" value="NZ_JAUSUB010000023.1"/>
</dbReference>
<evidence type="ECO:0000256" key="6">
    <source>
        <dbReference type="ARBA" id="ARBA00022703"/>
    </source>
</evidence>
<evidence type="ECO:0000256" key="1">
    <source>
        <dbReference type="ARBA" id="ARBA00004170"/>
    </source>
</evidence>
<dbReference type="PANTHER" id="PTHR12418">
    <property type="entry name" value="ACYL-COENZYME A THIOESTERASE THEM4"/>
    <property type="match status" value="1"/>
</dbReference>
<evidence type="ECO:0000256" key="22">
    <source>
        <dbReference type="ARBA" id="ARBA00048074"/>
    </source>
</evidence>
<evidence type="ECO:0000256" key="3">
    <source>
        <dbReference type="ARBA" id="ARBA00004632"/>
    </source>
</evidence>
<organism evidence="25 26">
    <name type="scientific">Cytobacillus purgationiresistens</name>
    <dbReference type="NCBI Taxonomy" id="863449"/>
    <lineage>
        <taxon>Bacteria</taxon>
        <taxon>Bacillati</taxon>
        <taxon>Bacillota</taxon>
        <taxon>Bacilli</taxon>
        <taxon>Bacillales</taxon>
        <taxon>Bacillaceae</taxon>
        <taxon>Cytobacillus</taxon>
    </lineage>
</organism>
<evidence type="ECO:0000256" key="4">
    <source>
        <dbReference type="ARBA" id="ARBA00022475"/>
    </source>
</evidence>
<dbReference type="Gene3D" id="3.10.129.10">
    <property type="entry name" value="Hotdog Thioesterase"/>
    <property type="match status" value="1"/>
</dbReference>
<comment type="similarity">
    <text evidence="15">Belongs to the THEM4/THEM5 thioesterase family.</text>
</comment>
<evidence type="ECO:0000256" key="2">
    <source>
        <dbReference type="ARBA" id="ARBA00004496"/>
    </source>
</evidence>
<evidence type="ECO:0000259" key="24">
    <source>
        <dbReference type="Pfam" id="PF03061"/>
    </source>
</evidence>
<evidence type="ECO:0000256" key="10">
    <source>
        <dbReference type="ARBA" id="ARBA00023098"/>
    </source>
</evidence>
<evidence type="ECO:0000256" key="20">
    <source>
        <dbReference type="ARBA" id="ARBA00047734"/>
    </source>
</evidence>
<evidence type="ECO:0000256" key="17">
    <source>
        <dbReference type="ARBA" id="ARBA00040123"/>
    </source>
</evidence>
<evidence type="ECO:0000256" key="14">
    <source>
        <dbReference type="ARBA" id="ARBA00037002"/>
    </source>
</evidence>
<keyword evidence="7" id="KW-0378">Hydrolase</keyword>
<evidence type="ECO:0000256" key="15">
    <source>
        <dbReference type="ARBA" id="ARBA00038456"/>
    </source>
</evidence>
<dbReference type="InterPro" id="IPR029069">
    <property type="entry name" value="HotDog_dom_sf"/>
</dbReference>
<dbReference type="InterPro" id="IPR006683">
    <property type="entry name" value="Thioestr_dom"/>
</dbReference>
<keyword evidence="8" id="KW-0276">Fatty acid metabolism</keyword>
<keyword evidence="12" id="KW-0966">Cell projection</keyword>
<feature type="domain" description="Thioesterase" evidence="24">
    <location>
        <begin position="105"/>
        <end position="180"/>
    </location>
</feature>
<keyword evidence="6" id="KW-0053">Apoptosis</keyword>
<dbReference type="PANTHER" id="PTHR12418:SF19">
    <property type="entry name" value="ACYL-COENZYME A THIOESTERASE THEM4"/>
    <property type="match status" value="1"/>
</dbReference>
<comment type="catalytic activity">
    <reaction evidence="13">
        <text>(5Z,8Z,11Z,14Z)-eicosatetraenoyl-CoA + H2O = (5Z,8Z,11Z,14Z)-eicosatetraenoate + CoA + H(+)</text>
        <dbReference type="Rhea" id="RHEA:40151"/>
        <dbReference type="ChEBI" id="CHEBI:15377"/>
        <dbReference type="ChEBI" id="CHEBI:15378"/>
        <dbReference type="ChEBI" id="CHEBI:32395"/>
        <dbReference type="ChEBI" id="CHEBI:57287"/>
        <dbReference type="ChEBI" id="CHEBI:57368"/>
    </reaction>
    <physiologicalReaction direction="left-to-right" evidence="13">
        <dbReference type="Rhea" id="RHEA:40152"/>
    </physiologicalReaction>
</comment>
<comment type="catalytic activity">
    <reaction evidence="22">
        <text>dodecanoyl-CoA + H2O = dodecanoate + CoA + H(+)</text>
        <dbReference type="Rhea" id="RHEA:30135"/>
        <dbReference type="ChEBI" id="CHEBI:15377"/>
        <dbReference type="ChEBI" id="CHEBI:15378"/>
        <dbReference type="ChEBI" id="CHEBI:18262"/>
        <dbReference type="ChEBI" id="CHEBI:57287"/>
        <dbReference type="ChEBI" id="CHEBI:57375"/>
    </reaction>
    <physiologicalReaction direction="left-to-right" evidence="22">
        <dbReference type="Rhea" id="RHEA:30136"/>
    </physiologicalReaction>
</comment>
<evidence type="ECO:0000256" key="5">
    <source>
        <dbReference type="ARBA" id="ARBA00022490"/>
    </source>
</evidence>
<evidence type="ECO:0000256" key="16">
    <source>
        <dbReference type="ARBA" id="ARBA00038848"/>
    </source>
</evidence>
<reference evidence="25 26" key="1">
    <citation type="submission" date="2023-07" db="EMBL/GenBank/DDBJ databases">
        <title>Genomic Encyclopedia of Type Strains, Phase IV (KMG-IV): sequencing the most valuable type-strain genomes for metagenomic binning, comparative biology and taxonomic classification.</title>
        <authorList>
            <person name="Goeker M."/>
        </authorList>
    </citation>
    <scope>NUCLEOTIDE SEQUENCE [LARGE SCALE GENOMIC DNA]</scope>
    <source>
        <strain evidence="25 26">DSM 23494</strain>
    </source>
</reference>
<keyword evidence="10" id="KW-0443">Lipid metabolism</keyword>
<evidence type="ECO:0000256" key="8">
    <source>
        <dbReference type="ARBA" id="ARBA00022832"/>
    </source>
</evidence>
<name>A0ABU0AMB6_9BACI</name>
<comment type="caution">
    <text evidence="25">The sequence shown here is derived from an EMBL/GenBank/DDBJ whole genome shotgun (WGS) entry which is preliminary data.</text>
</comment>
<keyword evidence="5" id="KW-0963">Cytoplasm</keyword>